<keyword evidence="2" id="KW-0378">Hydrolase</keyword>
<dbReference type="PROSITE" id="PS51635">
    <property type="entry name" value="PNPLA"/>
    <property type="match status" value="1"/>
</dbReference>
<comment type="caution">
    <text evidence="5">The sequence shown here is derived from an EMBL/GenBank/DDBJ whole genome shotgun (WGS) entry which is preliminary data.</text>
</comment>
<evidence type="ECO:0000256" key="3">
    <source>
        <dbReference type="SAM" id="MobiDB-lite"/>
    </source>
</evidence>
<evidence type="ECO:0000313" key="6">
    <source>
        <dbReference type="Proteomes" id="UP000267469"/>
    </source>
</evidence>
<dbReference type="GO" id="GO:0016787">
    <property type="term" value="F:hydrolase activity"/>
    <property type="evidence" value="ECO:0007669"/>
    <property type="project" value="UniProtKB-UniRule"/>
</dbReference>
<protein>
    <submittedName>
        <fullName evidence="5">Patatin-like phospholipase family protein</fullName>
    </submittedName>
</protein>
<dbReference type="Proteomes" id="UP000267469">
    <property type="component" value="Unassembled WGS sequence"/>
</dbReference>
<dbReference type="InterPro" id="IPR002641">
    <property type="entry name" value="PNPLA_dom"/>
</dbReference>
<dbReference type="EMBL" id="RJTM01000075">
    <property type="protein sequence ID" value="RNL87056.1"/>
    <property type="molecule type" value="Genomic_DNA"/>
</dbReference>
<keyword evidence="6" id="KW-1185">Reference proteome</keyword>
<feature type="domain" description="PNPLA" evidence="4">
    <location>
        <begin position="4"/>
        <end position="195"/>
    </location>
</feature>
<feature type="active site" description="Nucleophile" evidence="2">
    <location>
        <position position="38"/>
    </location>
</feature>
<dbReference type="RefSeq" id="WP_123216071.1">
    <property type="nucleotide sequence ID" value="NZ_RJTM01000075.1"/>
</dbReference>
<feature type="short sequence motif" description="GXSXG" evidence="2">
    <location>
        <begin position="36"/>
        <end position="40"/>
    </location>
</feature>
<dbReference type="Pfam" id="PF01734">
    <property type="entry name" value="Patatin"/>
    <property type="match status" value="1"/>
</dbReference>
<keyword evidence="2" id="KW-0442">Lipid degradation</keyword>
<feature type="short sequence motif" description="GXGXXG" evidence="2">
    <location>
        <begin position="8"/>
        <end position="13"/>
    </location>
</feature>
<reference evidence="5 6" key="1">
    <citation type="submission" date="2018-10" db="EMBL/GenBank/DDBJ databases">
        <title>Sinomicrobium pectinilyticum sp. nov., a pectinase-producing bacterium isolated from alkaline and saline soil, and emended description of the genus Sinomicrobium.</title>
        <authorList>
            <person name="Cheng B."/>
            <person name="Li C."/>
            <person name="Lai Q."/>
            <person name="Du M."/>
            <person name="Shao Z."/>
            <person name="Xu P."/>
            <person name="Yang C."/>
        </authorList>
    </citation>
    <scope>NUCLEOTIDE SEQUENCE [LARGE SCALE GENOMIC DNA]</scope>
    <source>
        <strain evidence="5 6">5DNS001</strain>
    </source>
</reference>
<dbReference type="InterPro" id="IPR016035">
    <property type="entry name" value="Acyl_Trfase/lysoPLipase"/>
</dbReference>
<keyword evidence="1 2" id="KW-0443">Lipid metabolism</keyword>
<evidence type="ECO:0000259" key="4">
    <source>
        <dbReference type="PROSITE" id="PS51635"/>
    </source>
</evidence>
<dbReference type="AlphaFoldDB" id="A0A3N0EGP2"/>
<feature type="compositionally biased region" description="Polar residues" evidence="3">
    <location>
        <begin position="315"/>
        <end position="324"/>
    </location>
</feature>
<dbReference type="OrthoDB" id="1489257at2"/>
<dbReference type="SUPFAM" id="SSF52151">
    <property type="entry name" value="FabD/lysophospholipase-like"/>
    <property type="match status" value="1"/>
</dbReference>
<evidence type="ECO:0000256" key="1">
    <source>
        <dbReference type="ARBA" id="ARBA00023098"/>
    </source>
</evidence>
<dbReference type="GO" id="GO:0016042">
    <property type="term" value="P:lipid catabolic process"/>
    <property type="evidence" value="ECO:0007669"/>
    <property type="project" value="UniProtKB-UniRule"/>
</dbReference>
<name>A0A3N0EGP2_SINP1</name>
<proteinExistence type="predicted"/>
<feature type="active site" description="Proton acceptor" evidence="2">
    <location>
        <position position="182"/>
    </location>
</feature>
<accession>A0A3N0EGP2</accession>
<evidence type="ECO:0000256" key="2">
    <source>
        <dbReference type="PROSITE-ProRule" id="PRU01161"/>
    </source>
</evidence>
<evidence type="ECO:0000313" key="5">
    <source>
        <dbReference type="EMBL" id="RNL87056.1"/>
    </source>
</evidence>
<gene>
    <name evidence="5" type="ORF">ED312_11010</name>
</gene>
<dbReference type="Gene3D" id="3.40.1090.10">
    <property type="entry name" value="Cytosolic phospholipase A2 catalytic domain"/>
    <property type="match status" value="2"/>
</dbReference>
<feature type="region of interest" description="Disordered" evidence="3">
    <location>
        <begin position="311"/>
        <end position="330"/>
    </location>
</feature>
<sequence length="330" mass="37713">MKALVISGGGSKGAFAGGVAQYLIEHRKKQYDMFVGTSTGSLLIPHLADNNIPKIYDIYTSVNQRKIFSNNPFVVRKKGDREYVSINYFNVMWQLIKGKRTFGESKNLRRNIKKNFTEEEFYRVKEQGKEVIITVSNLSKNRVEYKSIHDFSYADFCDWIWISCNYVPFMSLAKKDGFEYADGGLGCVVPIREAIKRGATEVDAIILEAENMEYNKVLGKNPFSLMVNLFGFLLDQVEFHDIVEGKLSAINKNVKLNLYYTPTRLTENSLVFNKKLMASWWDQGLVYAKEKQEKLEEQMAEKEKEPVNGAITSVEKISSATTEETGFDNK</sequence>
<feature type="short sequence motif" description="DGA/G" evidence="2">
    <location>
        <begin position="182"/>
        <end position="184"/>
    </location>
</feature>
<organism evidence="5 6">
    <name type="scientific">Sinomicrobium pectinilyticum</name>
    <dbReference type="NCBI Taxonomy" id="1084421"/>
    <lineage>
        <taxon>Bacteria</taxon>
        <taxon>Pseudomonadati</taxon>
        <taxon>Bacteroidota</taxon>
        <taxon>Flavobacteriia</taxon>
        <taxon>Flavobacteriales</taxon>
        <taxon>Flavobacteriaceae</taxon>
        <taxon>Sinomicrobium</taxon>
    </lineage>
</organism>